<dbReference type="EMBL" id="BMFJ01000001">
    <property type="protein sequence ID" value="GGE16674.1"/>
    <property type="molecule type" value="Genomic_DNA"/>
</dbReference>
<comment type="caution">
    <text evidence="2">The sequence shown here is derived from an EMBL/GenBank/DDBJ whole genome shotgun (WGS) entry which is preliminary data.</text>
</comment>
<feature type="coiled-coil region" evidence="1">
    <location>
        <begin position="9"/>
        <end position="62"/>
    </location>
</feature>
<name>A0A917E9P6_9RHOB</name>
<keyword evidence="3" id="KW-1185">Reference proteome</keyword>
<proteinExistence type="predicted"/>
<evidence type="ECO:0000313" key="2">
    <source>
        <dbReference type="EMBL" id="GGE16674.1"/>
    </source>
</evidence>
<protein>
    <submittedName>
        <fullName evidence="2">Uncharacterized protein</fullName>
    </submittedName>
</protein>
<organism evidence="2 3">
    <name type="scientific">Primorskyibacter flagellatus</name>
    <dbReference type="NCBI Taxonomy" id="1387277"/>
    <lineage>
        <taxon>Bacteria</taxon>
        <taxon>Pseudomonadati</taxon>
        <taxon>Pseudomonadota</taxon>
        <taxon>Alphaproteobacteria</taxon>
        <taxon>Rhodobacterales</taxon>
        <taxon>Roseobacteraceae</taxon>
        <taxon>Primorskyibacter</taxon>
    </lineage>
</organism>
<keyword evidence="1" id="KW-0175">Coiled coil</keyword>
<dbReference type="Proteomes" id="UP000612855">
    <property type="component" value="Unassembled WGS sequence"/>
</dbReference>
<reference evidence="3" key="1">
    <citation type="journal article" date="2019" name="Int. J. Syst. Evol. Microbiol.">
        <title>The Global Catalogue of Microorganisms (GCM) 10K type strain sequencing project: providing services to taxonomists for standard genome sequencing and annotation.</title>
        <authorList>
            <consortium name="The Broad Institute Genomics Platform"/>
            <consortium name="The Broad Institute Genome Sequencing Center for Infectious Disease"/>
            <person name="Wu L."/>
            <person name="Ma J."/>
        </authorList>
    </citation>
    <scope>NUCLEOTIDE SEQUENCE [LARGE SCALE GENOMIC DNA]</scope>
    <source>
        <strain evidence="3">CGMCC 1.12664</strain>
    </source>
</reference>
<dbReference type="RefSeq" id="WP_188475756.1">
    <property type="nucleotide sequence ID" value="NZ_BMFJ01000001.1"/>
</dbReference>
<evidence type="ECO:0000313" key="3">
    <source>
        <dbReference type="Proteomes" id="UP000612855"/>
    </source>
</evidence>
<dbReference type="AlphaFoldDB" id="A0A917E9P6"/>
<sequence length="74" mass="8717">MSDIKIMPKDKLRALIGDTEETLAELKAEMERRDEADQAREIENLEEHMKNAELSLQTIRDFFRHLVEDMKSRG</sequence>
<gene>
    <name evidence="2" type="ORF">GCM10011360_01810</name>
</gene>
<accession>A0A917E9P6</accession>
<evidence type="ECO:0000256" key="1">
    <source>
        <dbReference type="SAM" id="Coils"/>
    </source>
</evidence>